<dbReference type="AlphaFoldDB" id="A0A4Y2S1W3"/>
<dbReference type="EMBL" id="BGPR01019321">
    <property type="protein sequence ID" value="GBN81586.1"/>
    <property type="molecule type" value="Genomic_DNA"/>
</dbReference>
<gene>
    <name evidence="1" type="ORF">AVEN_181384_1</name>
</gene>
<name>A0A4Y2S1W3_ARAVE</name>
<dbReference type="Proteomes" id="UP000499080">
    <property type="component" value="Unassembled WGS sequence"/>
</dbReference>
<protein>
    <submittedName>
        <fullName evidence="1">Uncharacterized protein</fullName>
    </submittedName>
</protein>
<comment type="caution">
    <text evidence="1">The sequence shown here is derived from an EMBL/GenBank/DDBJ whole genome shotgun (WGS) entry which is preliminary data.</text>
</comment>
<keyword evidence="2" id="KW-1185">Reference proteome</keyword>
<evidence type="ECO:0000313" key="2">
    <source>
        <dbReference type="Proteomes" id="UP000499080"/>
    </source>
</evidence>
<reference evidence="1 2" key="1">
    <citation type="journal article" date="2019" name="Sci. Rep.">
        <title>Orb-weaving spider Araneus ventricosus genome elucidates the spidroin gene catalogue.</title>
        <authorList>
            <person name="Kono N."/>
            <person name="Nakamura H."/>
            <person name="Ohtoshi R."/>
            <person name="Moran D.A.P."/>
            <person name="Shinohara A."/>
            <person name="Yoshida Y."/>
            <person name="Fujiwara M."/>
            <person name="Mori M."/>
            <person name="Tomita M."/>
            <person name="Arakawa K."/>
        </authorList>
    </citation>
    <scope>NUCLEOTIDE SEQUENCE [LARGE SCALE GENOMIC DNA]</scope>
</reference>
<organism evidence="1 2">
    <name type="scientific">Araneus ventricosus</name>
    <name type="common">Orbweaver spider</name>
    <name type="synonym">Epeira ventricosa</name>
    <dbReference type="NCBI Taxonomy" id="182803"/>
    <lineage>
        <taxon>Eukaryota</taxon>
        <taxon>Metazoa</taxon>
        <taxon>Ecdysozoa</taxon>
        <taxon>Arthropoda</taxon>
        <taxon>Chelicerata</taxon>
        <taxon>Arachnida</taxon>
        <taxon>Araneae</taxon>
        <taxon>Araneomorphae</taxon>
        <taxon>Entelegynae</taxon>
        <taxon>Araneoidea</taxon>
        <taxon>Araneidae</taxon>
        <taxon>Araneus</taxon>
    </lineage>
</organism>
<accession>A0A4Y2S1W3</accession>
<evidence type="ECO:0000313" key="1">
    <source>
        <dbReference type="EMBL" id="GBN81586.1"/>
    </source>
</evidence>
<proteinExistence type="predicted"/>
<sequence length="82" mass="9215">MARTTPELPPLQTSTPSQWEDVWLTTYDLTCNSPTHKADVQWFQTWKTSGPEADTLLQGHCSPFHNLDITVRDTLSNRAASA</sequence>